<dbReference type="EMBL" id="AGFM01000007">
    <property type="protein sequence ID" value="EHJ62640.1"/>
    <property type="molecule type" value="Genomic_DNA"/>
</dbReference>
<dbReference type="CDD" id="cd08882">
    <property type="entry name" value="RHO_alpha_C_MupW-like"/>
    <property type="match status" value="1"/>
</dbReference>
<evidence type="ECO:0000313" key="10">
    <source>
        <dbReference type="Proteomes" id="UP000004030"/>
    </source>
</evidence>
<dbReference type="InterPro" id="IPR001663">
    <property type="entry name" value="Rng_hydr_dOase-A"/>
</dbReference>
<dbReference type="Gene3D" id="3.90.380.10">
    <property type="entry name" value="Naphthalene 1,2-dioxygenase Alpha Subunit, Chain A, domain 1"/>
    <property type="match status" value="1"/>
</dbReference>
<dbReference type="Pfam" id="PF00355">
    <property type="entry name" value="Rieske"/>
    <property type="match status" value="1"/>
</dbReference>
<evidence type="ECO:0000256" key="7">
    <source>
        <dbReference type="SAM" id="MobiDB-lite"/>
    </source>
</evidence>
<comment type="cofactor">
    <cofactor evidence="1">
        <name>Fe cation</name>
        <dbReference type="ChEBI" id="CHEBI:24875"/>
    </cofactor>
</comment>
<keyword evidence="3" id="KW-0479">Metal-binding</keyword>
<dbReference type="InterPro" id="IPR036922">
    <property type="entry name" value="Rieske_2Fe-2S_sf"/>
</dbReference>
<evidence type="ECO:0000259" key="8">
    <source>
        <dbReference type="PROSITE" id="PS51296"/>
    </source>
</evidence>
<dbReference type="SUPFAM" id="SSF55961">
    <property type="entry name" value="Bet v1-like"/>
    <property type="match status" value="1"/>
</dbReference>
<keyword evidence="10" id="KW-1185">Reference proteome</keyword>
<dbReference type="PRINTS" id="PR00090">
    <property type="entry name" value="RNGDIOXGNASE"/>
</dbReference>
<dbReference type="Pfam" id="PF00848">
    <property type="entry name" value="Ring_hydroxyl_A"/>
    <property type="match status" value="1"/>
</dbReference>
<comment type="caution">
    <text evidence="9">The sequence shown here is derived from an EMBL/GenBank/DDBJ whole genome shotgun (WGS) entry which is preliminary data.</text>
</comment>
<dbReference type="PROSITE" id="PS51296">
    <property type="entry name" value="RIESKE"/>
    <property type="match status" value="1"/>
</dbReference>
<dbReference type="AlphaFoldDB" id="G6E7Z7"/>
<evidence type="ECO:0000256" key="5">
    <source>
        <dbReference type="ARBA" id="ARBA00023004"/>
    </source>
</evidence>
<gene>
    <name evidence="9" type="ORF">NSU_0468</name>
</gene>
<evidence type="ECO:0000256" key="1">
    <source>
        <dbReference type="ARBA" id="ARBA00001962"/>
    </source>
</evidence>
<evidence type="ECO:0000256" key="4">
    <source>
        <dbReference type="ARBA" id="ARBA00023002"/>
    </source>
</evidence>
<dbReference type="PANTHER" id="PTHR43756">
    <property type="entry name" value="CHOLINE MONOOXYGENASE, CHLOROPLASTIC"/>
    <property type="match status" value="1"/>
</dbReference>
<dbReference type="PATRIC" id="fig|1088721.3.peg.460"/>
<dbReference type="PANTHER" id="PTHR43756:SF5">
    <property type="entry name" value="CHOLINE MONOOXYGENASE, CHLOROPLASTIC"/>
    <property type="match status" value="1"/>
</dbReference>
<keyword evidence="5" id="KW-0408">Iron</keyword>
<dbReference type="InterPro" id="IPR017941">
    <property type="entry name" value="Rieske_2Fe-2S"/>
</dbReference>
<sequence length="542" mass="61978">MIYTDLGEGRVRVEDQNTGEYGIFRWDGLWLEGDMTQADLHYLVHVGGQNLPEGRDIYWAMLPTTQSPDEGQGGPDYASRFSTDKKAPPPPPVIGKFIGDPGQETEMGARSSSHVDLEYILKNDRHPERVPDVYWLESPMSGGPTRIPTARFHDRKYHDLEVERLWKRTWQMACREDDIPEVGDYHIYEIASLSFIIVRTGKNEFKAHYNACLHRGRILKEMDGKGAKELRCPFHGWTWDLDGGLKHLTCEWDLPGVAGDVGQLPGAKVGTWGGFIFINPDMDAEPLEEFLGPVMMAHYEKFKLENRYKHAHVRKTVKANWKVAQEAFMEAYHIAATHPQLLLIGGDSADVRYDVFGNWGRAQHVSPPASSPHRGILKTREEVLARWRASADANAKYLRSLIGDEVDLYSDAELNDSCFNDLFPNMHPWGGWARIVFRFRPLGDDPDYCQMEVMLLAPWPEGKEKPAPAKVHELRSDQKWCDAPEIGTLARILDQDSMNMANVHKGMKTKQPPYVWYTAYQEGKIRNFHENYRKKLELGEDE</sequence>
<dbReference type="GO" id="GO:0051537">
    <property type="term" value="F:2 iron, 2 sulfur cluster binding"/>
    <property type="evidence" value="ECO:0007669"/>
    <property type="project" value="UniProtKB-KW"/>
</dbReference>
<keyword evidence="4" id="KW-0560">Oxidoreductase</keyword>
<reference evidence="9 10" key="1">
    <citation type="journal article" date="2012" name="J. Bacteriol.">
        <title>Genome sequence of benzo(a)pyrene-degrading bacterium Novosphingobium pentaromativorans US6-1.</title>
        <authorList>
            <person name="Luo Y.R."/>
            <person name="Kang S.G."/>
            <person name="Kim S.J."/>
            <person name="Kim M.R."/>
            <person name="Li N."/>
            <person name="Lee J.H."/>
            <person name="Kwon K.K."/>
        </authorList>
    </citation>
    <scope>NUCLEOTIDE SEQUENCE [LARGE SCALE GENOMIC DNA]</scope>
    <source>
        <strain evidence="9 10">US6-1</strain>
    </source>
</reference>
<keyword evidence="6" id="KW-0411">Iron-sulfur</keyword>
<dbReference type="eggNOG" id="COG4638">
    <property type="taxonomic scope" value="Bacteria"/>
</dbReference>
<evidence type="ECO:0000256" key="3">
    <source>
        <dbReference type="ARBA" id="ARBA00022723"/>
    </source>
</evidence>
<accession>G6E7Z7</accession>
<dbReference type="Gene3D" id="2.102.10.10">
    <property type="entry name" value="Rieske [2Fe-2S] iron-sulphur domain"/>
    <property type="match status" value="1"/>
</dbReference>
<dbReference type="InterPro" id="IPR015879">
    <property type="entry name" value="Ring_hydroxy_dOase_asu_C_dom"/>
</dbReference>
<keyword evidence="2" id="KW-0001">2Fe-2S</keyword>
<evidence type="ECO:0000256" key="6">
    <source>
        <dbReference type="ARBA" id="ARBA00023014"/>
    </source>
</evidence>
<dbReference type="CDD" id="cd03469">
    <property type="entry name" value="Rieske_RO_Alpha_N"/>
    <property type="match status" value="1"/>
</dbReference>
<proteinExistence type="predicted"/>
<organism evidence="9 10">
    <name type="scientific">Novosphingobium pentaromativorans US6-1</name>
    <dbReference type="NCBI Taxonomy" id="1088721"/>
    <lineage>
        <taxon>Bacteria</taxon>
        <taxon>Pseudomonadati</taxon>
        <taxon>Pseudomonadota</taxon>
        <taxon>Alphaproteobacteria</taxon>
        <taxon>Sphingomonadales</taxon>
        <taxon>Sphingomonadaceae</taxon>
        <taxon>Novosphingobium</taxon>
    </lineage>
</organism>
<dbReference type="RefSeq" id="WP_007011385.1">
    <property type="nucleotide sequence ID" value="NZ_CP009291.1"/>
</dbReference>
<feature type="region of interest" description="Disordered" evidence="7">
    <location>
        <begin position="64"/>
        <end position="92"/>
    </location>
</feature>
<dbReference type="SUPFAM" id="SSF50022">
    <property type="entry name" value="ISP domain"/>
    <property type="match status" value="1"/>
</dbReference>
<protein>
    <recommendedName>
        <fullName evidence="8">Rieske domain-containing protein</fullName>
    </recommendedName>
</protein>
<feature type="domain" description="Rieske" evidence="8">
    <location>
        <begin position="170"/>
        <end position="278"/>
    </location>
</feature>
<dbReference type="GO" id="GO:0005506">
    <property type="term" value="F:iron ion binding"/>
    <property type="evidence" value="ECO:0007669"/>
    <property type="project" value="InterPro"/>
</dbReference>
<evidence type="ECO:0000313" key="9">
    <source>
        <dbReference type="EMBL" id="EHJ62640.1"/>
    </source>
</evidence>
<dbReference type="GO" id="GO:0016491">
    <property type="term" value="F:oxidoreductase activity"/>
    <property type="evidence" value="ECO:0007669"/>
    <property type="project" value="UniProtKB-KW"/>
</dbReference>
<dbReference type="Proteomes" id="UP000004030">
    <property type="component" value="Unassembled WGS sequence"/>
</dbReference>
<name>G6E7Z7_9SPHN</name>
<evidence type="ECO:0000256" key="2">
    <source>
        <dbReference type="ARBA" id="ARBA00022714"/>
    </source>
</evidence>